<proteinExistence type="predicted"/>
<dbReference type="EMBL" id="VDCV01000016">
    <property type="protein sequence ID" value="KAB5519115.1"/>
    <property type="molecule type" value="Genomic_DNA"/>
</dbReference>
<organism evidence="1 2">
    <name type="scientific">Salix brachista</name>
    <dbReference type="NCBI Taxonomy" id="2182728"/>
    <lineage>
        <taxon>Eukaryota</taxon>
        <taxon>Viridiplantae</taxon>
        <taxon>Streptophyta</taxon>
        <taxon>Embryophyta</taxon>
        <taxon>Tracheophyta</taxon>
        <taxon>Spermatophyta</taxon>
        <taxon>Magnoliopsida</taxon>
        <taxon>eudicotyledons</taxon>
        <taxon>Gunneridae</taxon>
        <taxon>Pentapetalae</taxon>
        <taxon>rosids</taxon>
        <taxon>fabids</taxon>
        <taxon>Malpighiales</taxon>
        <taxon>Salicaceae</taxon>
        <taxon>Saliceae</taxon>
        <taxon>Salix</taxon>
    </lineage>
</organism>
<dbReference type="Proteomes" id="UP000326939">
    <property type="component" value="Chromosome 16"/>
</dbReference>
<sequence>MLREPGELRCGSGEGNCLWARAEWASILVGLNVVLGKSQRKAWSMLSCCVSWSIWLLRNKVIFYDGIVTLIENFPLILYRLSNGLKSADISSWLLELIYLWSSPSEGFNCCASAPSLLIYLHNIVGVGLPGNGGVSIGIGCGFGE</sequence>
<gene>
    <name evidence="1" type="ORF">DKX38_023434</name>
</gene>
<name>A0A5N5JPT2_9ROSI</name>
<evidence type="ECO:0000313" key="2">
    <source>
        <dbReference type="Proteomes" id="UP000326939"/>
    </source>
</evidence>
<protein>
    <submittedName>
        <fullName evidence="1">Uncharacterized protein</fullName>
    </submittedName>
</protein>
<accession>A0A5N5JPT2</accession>
<reference evidence="2" key="1">
    <citation type="journal article" date="2019" name="Gigascience">
        <title>De novo genome assembly of the endangered Acer yangbiense, a plant species with extremely small populations endemic to Yunnan Province, China.</title>
        <authorList>
            <person name="Yang J."/>
            <person name="Wariss H.M."/>
            <person name="Tao L."/>
            <person name="Zhang R."/>
            <person name="Yun Q."/>
            <person name="Hollingsworth P."/>
            <person name="Dao Z."/>
            <person name="Luo G."/>
            <person name="Guo H."/>
            <person name="Ma Y."/>
            <person name="Sun W."/>
        </authorList>
    </citation>
    <scope>NUCLEOTIDE SEQUENCE [LARGE SCALE GENOMIC DNA]</scope>
    <source>
        <strain evidence="2">cv. br00</strain>
    </source>
</reference>
<keyword evidence="2" id="KW-1185">Reference proteome</keyword>
<evidence type="ECO:0000313" key="1">
    <source>
        <dbReference type="EMBL" id="KAB5519115.1"/>
    </source>
</evidence>
<comment type="caution">
    <text evidence="1">The sequence shown here is derived from an EMBL/GenBank/DDBJ whole genome shotgun (WGS) entry which is preliminary data.</text>
</comment>
<dbReference type="AlphaFoldDB" id="A0A5N5JPT2"/>